<sequence length="70" mass="7730">MSIRIAIPILVTMLRLVRPVGGRTCVQLRERMQILVPFVLVLAVVALATLGYLELVAILQESVTQRTTAD</sequence>
<evidence type="ECO:0000256" key="1">
    <source>
        <dbReference type="SAM" id="Phobius"/>
    </source>
</evidence>
<keyword evidence="1" id="KW-1133">Transmembrane helix</keyword>
<gene>
    <name evidence="2" type="ORF">D8Y22_03205</name>
</gene>
<keyword evidence="3" id="KW-1185">Reference proteome</keyword>
<reference evidence="2 3" key="1">
    <citation type="submission" date="2018-10" db="EMBL/GenBank/DDBJ databases">
        <title>Natronolimnobius sp. XQ-INN 246 isolated from Inner Mongolia Autonomous Region of China.</title>
        <authorList>
            <person name="Xue Q."/>
        </authorList>
    </citation>
    <scope>NUCLEOTIDE SEQUENCE [LARGE SCALE GENOMIC DNA]</scope>
    <source>
        <strain evidence="2 3">XQ-INN 246</strain>
    </source>
</reference>
<keyword evidence="1" id="KW-0812">Transmembrane</keyword>
<dbReference type="Proteomes" id="UP000318864">
    <property type="component" value="Unassembled WGS sequence"/>
</dbReference>
<evidence type="ECO:0000313" key="3">
    <source>
        <dbReference type="Proteomes" id="UP000318864"/>
    </source>
</evidence>
<dbReference type="EMBL" id="RBZW01000011">
    <property type="protein sequence ID" value="THE66294.1"/>
    <property type="molecule type" value="Genomic_DNA"/>
</dbReference>
<comment type="caution">
    <text evidence="2">The sequence shown here is derived from an EMBL/GenBank/DDBJ whole genome shotgun (WGS) entry which is preliminary data.</text>
</comment>
<accession>A0A4S3TPL0</accession>
<name>A0A4S3TPL0_9EURY</name>
<proteinExistence type="predicted"/>
<dbReference type="AlphaFoldDB" id="A0A4S3TPL0"/>
<protein>
    <submittedName>
        <fullName evidence="2">Uncharacterized protein</fullName>
    </submittedName>
</protein>
<keyword evidence="1" id="KW-0472">Membrane</keyword>
<evidence type="ECO:0000313" key="2">
    <source>
        <dbReference type="EMBL" id="THE66294.1"/>
    </source>
</evidence>
<organism evidence="2 3">
    <name type="scientific">Salinadaptatus halalkaliphilus</name>
    <dbReference type="NCBI Taxonomy" id="2419781"/>
    <lineage>
        <taxon>Archaea</taxon>
        <taxon>Methanobacteriati</taxon>
        <taxon>Methanobacteriota</taxon>
        <taxon>Stenosarchaea group</taxon>
        <taxon>Halobacteria</taxon>
        <taxon>Halobacteriales</taxon>
        <taxon>Natrialbaceae</taxon>
        <taxon>Salinadaptatus</taxon>
    </lineage>
</organism>
<feature type="transmembrane region" description="Helical" evidence="1">
    <location>
        <begin position="32"/>
        <end position="53"/>
    </location>
</feature>
<dbReference type="RefSeq" id="WP_141463273.1">
    <property type="nucleotide sequence ID" value="NZ_RBZW01000011.1"/>
</dbReference>